<evidence type="ECO:0000256" key="9">
    <source>
        <dbReference type="SAM" id="MobiDB-lite"/>
    </source>
</evidence>
<keyword evidence="4" id="KW-0963">Cytoplasm</keyword>
<reference evidence="11" key="1">
    <citation type="journal article" date="2018" name="Nat. Microbiol.">
        <title>Leveraging single-cell genomics to expand the fungal tree of life.</title>
        <authorList>
            <person name="Ahrendt S.R."/>
            <person name="Quandt C.A."/>
            <person name="Ciobanu D."/>
            <person name="Clum A."/>
            <person name="Salamov A."/>
            <person name="Andreopoulos B."/>
            <person name="Cheng J.F."/>
            <person name="Woyke T."/>
            <person name="Pelin A."/>
            <person name="Henrissat B."/>
            <person name="Reynolds N.K."/>
            <person name="Benny G.L."/>
            <person name="Smith M.E."/>
            <person name="James T.Y."/>
            <person name="Grigoriev I.V."/>
        </authorList>
    </citation>
    <scope>NUCLEOTIDE SEQUENCE [LARGE SCALE GENOMIC DNA]</scope>
</reference>
<comment type="similarity">
    <text evidence="3">Belongs to the peroxisomal targeting signal receptor family.</text>
</comment>
<dbReference type="Proteomes" id="UP000269721">
    <property type="component" value="Unassembled WGS sequence"/>
</dbReference>
<gene>
    <name evidence="10" type="ORF">BDK51DRAFT_25626</name>
</gene>
<dbReference type="GO" id="GO:0016560">
    <property type="term" value="P:protein import into peroxisome matrix, docking"/>
    <property type="evidence" value="ECO:0007669"/>
    <property type="project" value="TreeGrafter"/>
</dbReference>
<dbReference type="PANTHER" id="PTHR10130">
    <property type="entry name" value="PEROXISOMAL TARGETING SIGNAL 1 RECEPTOR PEX5"/>
    <property type="match status" value="1"/>
</dbReference>
<evidence type="ECO:0000313" key="11">
    <source>
        <dbReference type="Proteomes" id="UP000269721"/>
    </source>
</evidence>
<keyword evidence="6 8" id="KW-0802">TPR repeat</keyword>
<feature type="repeat" description="TPR" evidence="8">
    <location>
        <begin position="160"/>
        <end position="193"/>
    </location>
</feature>
<organism evidence="10 11">
    <name type="scientific">Blyttiomyces helicus</name>
    <dbReference type="NCBI Taxonomy" id="388810"/>
    <lineage>
        <taxon>Eukaryota</taxon>
        <taxon>Fungi</taxon>
        <taxon>Fungi incertae sedis</taxon>
        <taxon>Chytridiomycota</taxon>
        <taxon>Chytridiomycota incertae sedis</taxon>
        <taxon>Chytridiomycetes</taxon>
        <taxon>Chytridiomycetes incertae sedis</taxon>
        <taxon>Blyttiomyces</taxon>
    </lineage>
</organism>
<evidence type="ECO:0000256" key="3">
    <source>
        <dbReference type="ARBA" id="ARBA00005348"/>
    </source>
</evidence>
<dbReference type="InterPro" id="IPR011990">
    <property type="entry name" value="TPR-like_helical_dom_sf"/>
</dbReference>
<name>A0A4P9WT21_9FUNG</name>
<evidence type="ECO:0000256" key="5">
    <source>
        <dbReference type="ARBA" id="ARBA00022737"/>
    </source>
</evidence>
<evidence type="ECO:0000256" key="6">
    <source>
        <dbReference type="ARBA" id="ARBA00022803"/>
    </source>
</evidence>
<evidence type="ECO:0000256" key="8">
    <source>
        <dbReference type="PROSITE-ProRule" id="PRU00339"/>
    </source>
</evidence>
<dbReference type="GO" id="GO:0005778">
    <property type="term" value="C:peroxisomal membrane"/>
    <property type="evidence" value="ECO:0007669"/>
    <property type="project" value="TreeGrafter"/>
</dbReference>
<dbReference type="Gene3D" id="1.25.40.10">
    <property type="entry name" value="Tetratricopeptide repeat domain"/>
    <property type="match status" value="1"/>
</dbReference>
<feature type="compositionally biased region" description="Basic and acidic residues" evidence="9">
    <location>
        <begin position="319"/>
        <end position="331"/>
    </location>
</feature>
<dbReference type="SUPFAM" id="SSF48452">
    <property type="entry name" value="TPR-like"/>
    <property type="match status" value="1"/>
</dbReference>
<dbReference type="AlphaFoldDB" id="A0A4P9WT21"/>
<feature type="region of interest" description="Disordered" evidence="9">
    <location>
        <begin position="296"/>
        <end position="331"/>
    </location>
</feature>
<comment type="subcellular location">
    <subcellularLocation>
        <location evidence="2">Cytoplasm</location>
    </subcellularLocation>
    <subcellularLocation>
        <location evidence="1">Peroxisome</location>
    </subcellularLocation>
</comment>
<keyword evidence="5" id="KW-0677">Repeat</keyword>
<evidence type="ECO:0000256" key="1">
    <source>
        <dbReference type="ARBA" id="ARBA00004275"/>
    </source>
</evidence>
<sequence length="367" mass="39506">MSMCLSLLQKTLCPTAYSESASLEENRRQWIDKFAPQEGLSADAAPESLSKTAGLLLDAVQSSSNPKFKSSKFMEFTQKLRDQEVAIEGNKVVTQISAAGEASKWAKEFGGSADTREWEEEFSMDVEEPGGSGSFLLFHHDLTETILALEAAVQNDPTSGKAWLALGLRQQENEDDSAAIAAFRVALDADPEGAAVAISVSYTNETRAADAYDALESWLWSSPAHRDSVERVEARTRGPSRHDAVTAMFMDGVRSAPGMEMNADIQVGLGVVCNVSEEYGKAVDCSEALRPVETTAARATPRGRQEPPLAGQAGSIDHVASEDKGKGRATDTNEYAAMQSVRSESVWSMLKIIADGHLGRHALSLAC</sequence>
<keyword evidence="7" id="KW-0576">Peroxisome</keyword>
<dbReference type="InterPro" id="IPR019734">
    <property type="entry name" value="TPR_rpt"/>
</dbReference>
<keyword evidence="11" id="KW-1185">Reference proteome</keyword>
<proteinExistence type="inferred from homology"/>
<dbReference type="GO" id="GO:0005052">
    <property type="term" value="F:peroxisome matrix targeting signal-1 binding"/>
    <property type="evidence" value="ECO:0007669"/>
    <property type="project" value="TreeGrafter"/>
</dbReference>
<dbReference type="EMBL" id="KZ993976">
    <property type="protein sequence ID" value="RKO94196.1"/>
    <property type="molecule type" value="Genomic_DNA"/>
</dbReference>
<dbReference type="GO" id="GO:0005829">
    <property type="term" value="C:cytosol"/>
    <property type="evidence" value="ECO:0007669"/>
    <property type="project" value="TreeGrafter"/>
</dbReference>
<protein>
    <submittedName>
        <fullName evidence="10">Uncharacterized protein</fullName>
    </submittedName>
</protein>
<dbReference type="PANTHER" id="PTHR10130:SF0">
    <property type="entry name" value="GH08708P"/>
    <property type="match status" value="1"/>
</dbReference>
<evidence type="ECO:0000313" key="10">
    <source>
        <dbReference type="EMBL" id="RKO94196.1"/>
    </source>
</evidence>
<evidence type="ECO:0000256" key="7">
    <source>
        <dbReference type="ARBA" id="ARBA00023140"/>
    </source>
</evidence>
<accession>A0A4P9WT21</accession>
<dbReference type="OrthoDB" id="10006023at2759"/>
<dbReference type="InterPro" id="IPR024111">
    <property type="entry name" value="PEX5/PEX5L"/>
</dbReference>
<dbReference type="PROSITE" id="PS50005">
    <property type="entry name" value="TPR"/>
    <property type="match status" value="1"/>
</dbReference>
<evidence type="ECO:0000256" key="4">
    <source>
        <dbReference type="ARBA" id="ARBA00022490"/>
    </source>
</evidence>
<evidence type="ECO:0000256" key="2">
    <source>
        <dbReference type="ARBA" id="ARBA00004496"/>
    </source>
</evidence>